<name>A0ABU3RU18_9MICO</name>
<proteinExistence type="predicted"/>
<dbReference type="PANTHER" id="PTHR43794">
    <property type="entry name" value="AMINOHYDROLASE SSNA-RELATED"/>
    <property type="match status" value="1"/>
</dbReference>
<gene>
    <name evidence="3" type="ORF">RWH43_05925</name>
</gene>
<dbReference type="Gene3D" id="3.20.20.140">
    <property type="entry name" value="Metal-dependent hydrolases"/>
    <property type="match status" value="1"/>
</dbReference>
<dbReference type="InterPro" id="IPR006680">
    <property type="entry name" value="Amidohydro-rel"/>
</dbReference>
<dbReference type="PANTHER" id="PTHR43794:SF11">
    <property type="entry name" value="AMIDOHYDROLASE-RELATED DOMAIN-CONTAINING PROTEIN"/>
    <property type="match status" value="1"/>
</dbReference>
<dbReference type="InterPro" id="IPR011059">
    <property type="entry name" value="Metal-dep_hydrolase_composite"/>
</dbReference>
<protein>
    <submittedName>
        <fullName evidence="3">Amidohydrolase family protein</fullName>
    </submittedName>
</protein>
<keyword evidence="4" id="KW-1185">Reference proteome</keyword>
<evidence type="ECO:0000259" key="2">
    <source>
        <dbReference type="Pfam" id="PF01979"/>
    </source>
</evidence>
<evidence type="ECO:0000256" key="1">
    <source>
        <dbReference type="ARBA" id="ARBA00022801"/>
    </source>
</evidence>
<comment type="caution">
    <text evidence="3">The sequence shown here is derived from an EMBL/GenBank/DDBJ whole genome shotgun (WGS) entry which is preliminary data.</text>
</comment>
<dbReference type="Pfam" id="PF01979">
    <property type="entry name" value="Amidohydro_1"/>
    <property type="match status" value="1"/>
</dbReference>
<dbReference type="Proteomes" id="UP001256673">
    <property type="component" value="Unassembled WGS sequence"/>
</dbReference>
<dbReference type="InterPro" id="IPR050287">
    <property type="entry name" value="MTA/SAH_deaminase"/>
</dbReference>
<dbReference type="SUPFAM" id="SSF51338">
    <property type="entry name" value="Composite domain of metallo-dependent hydrolases"/>
    <property type="match status" value="2"/>
</dbReference>
<sequence length="444" mass="46970">MQERSGRVVVFSASVVLPITAPPIRDGAIAVAAGRIRHVGDRAWVLHELHTRGLAFDEVHWPGVLTPGLVNAHSHLQYTGMAEVGQGRYAGFEEWAHAFQPVYERGLDWGADAAAGARAMIAAGTTAVADIVTDVEAASALHDARLHGITYWEVMSWTNEAWAERGRAEVEARLDALPAPPGTGLSPHAPYSLDVEPLLEIPDIVRERGSRLHLHLGEAAFEREHGEAVSWQEKRPVSFMALRDEGIGTGATEFVDELGVLGPDCHIAHGVYMTARDRATLRSRGTTVALCPRSNAVIGLDEPPISAYLVEGNAIAVGTDSLASSPSLDLLADIAELHRLARAQGYANRDLSALLLRAATLGGAHAMGLDTGPARTGYLAVGAVADLAFFDIPGPAASPAAMSEVDDTIEHLVVGGAGRAAATFIDGEVRWASAAFTEQTGVRA</sequence>
<evidence type="ECO:0000313" key="3">
    <source>
        <dbReference type="EMBL" id="MDU0326294.1"/>
    </source>
</evidence>
<feature type="domain" description="Amidohydrolase-related" evidence="2">
    <location>
        <begin position="64"/>
        <end position="416"/>
    </location>
</feature>
<dbReference type="SUPFAM" id="SSF51556">
    <property type="entry name" value="Metallo-dependent hydrolases"/>
    <property type="match status" value="1"/>
</dbReference>
<organism evidence="3 4">
    <name type="scientific">Microbacterium algihabitans</name>
    <dbReference type="NCBI Taxonomy" id="3075992"/>
    <lineage>
        <taxon>Bacteria</taxon>
        <taxon>Bacillati</taxon>
        <taxon>Actinomycetota</taxon>
        <taxon>Actinomycetes</taxon>
        <taxon>Micrococcales</taxon>
        <taxon>Microbacteriaceae</taxon>
        <taxon>Microbacterium</taxon>
    </lineage>
</organism>
<dbReference type="RefSeq" id="WP_316000920.1">
    <property type="nucleotide sequence ID" value="NZ_JAWDIU010000001.1"/>
</dbReference>
<reference evidence="3 4" key="1">
    <citation type="submission" date="2023-09" db="EMBL/GenBank/DDBJ databases">
        <title>Microbacterium fusihabitans sp. nov., Microbacterium phycihabitans sp. nov., and Microbacterium cervinum sp. nov., isolated from dried seaweeds of beach.</title>
        <authorList>
            <person name="Lee S.D."/>
        </authorList>
    </citation>
    <scope>NUCLEOTIDE SEQUENCE [LARGE SCALE GENOMIC DNA]</scope>
    <source>
        <strain evidence="3 4">KSW2-21</strain>
    </source>
</reference>
<accession>A0ABU3RU18</accession>
<keyword evidence="1" id="KW-0378">Hydrolase</keyword>
<evidence type="ECO:0000313" key="4">
    <source>
        <dbReference type="Proteomes" id="UP001256673"/>
    </source>
</evidence>
<dbReference type="InterPro" id="IPR032466">
    <property type="entry name" value="Metal_Hydrolase"/>
</dbReference>
<dbReference type="EMBL" id="JAWDIU010000001">
    <property type="protein sequence ID" value="MDU0326294.1"/>
    <property type="molecule type" value="Genomic_DNA"/>
</dbReference>